<feature type="transmembrane region" description="Helical" evidence="6">
    <location>
        <begin position="290"/>
        <end position="311"/>
    </location>
</feature>
<dbReference type="GO" id="GO:0005886">
    <property type="term" value="C:plasma membrane"/>
    <property type="evidence" value="ECO:0007669"/>
    <property type="project" value="UniProtKB-SubCell"/>
</dbReference>
<evidence type="ECO:0000256" key="6">
    <source>
        <dbReference type="SAM" id="Phobius"/>
    </source>
</evidence>
<reference evidence="8 9" key="1">
    <citation type="submission" date="2016-09" db="EMBL/GenBank/DDBJ databases">
        <title>The complete genome sequences of Rhizobium gallicum, symbiovars gallicum and phaseoli, symbionts associated to common bean (Phaseolus vulgaris).</title>
        <authorList>
            <person name="Bustos P."/>
            <person name="Santamaria R.I."/>
            <person name="Perez-Carrascal O.M."/>
            <person name="Juarez S."/>
            <person name="Lozano L."/>
            <person name="Martinez-Flores I."/>
            <person name="Martinez-Romero E."/>
            <person name="Cevallos M."/>
            <person name="Romero D."/>
            <person name="Davila G."/>
            <person name="Gonzalez V."/>
        </authorList>
    </citation>
    <scope>NUCLEOTIDE SEQUENCE [LARGE SCALE GENOMIC DNA]</scope>
    <source>
        <strain evidence="8 9">8C-3</strain>
    </source>
</reference>
<dbReference type="EMBL" id="CP017241">
    <property type="protein sequence ID" value="APO76426.1"/>
    <property type="molecule type" value="Genomic_DNA"/>
</dbReference>
<keyword evidence="2" id="KW-0813">Transport</keyword>
<dbReference type="SUPFAM" id="SSF52540">
    <property type="entry name" value="P-loop containing nucleoside triphosphate hydrolases"/>
    <property type="match status" value="1"/>
</dbReference>
<dbReference type="InterPro" id="IPR027417">
    <property type="entry name" value="P-loop_NTPase"/>
</dbReference>
<name>A0A1L5P8F6_RHIET</name>
<dbReference type="SUPFAM" id="SSF90123">
    <property type="entry name" value="ABC transporter transmembrane region"/>
    <property type="match status" value="1"/>
</dbReference>
<dbReference type="Proteomes" id="UP000185109">
    <property type="component" value="Chromosome"/>
</dbReference>
<dbReference type="RefSeq" id="WP_074062603.1">
    <property type="nucleotide sequence ID" value="NZ_CP017241.1"/>
</dbReference>
<keyword evidence="5 6" id="KW-0472">Membrane</keyword>
<dbReference type="Gene3D" id="1.20.1560.10">
    <property type="entry name" value="ABC transporter type 1, transmembrane domain"/>
    <property type="match status" value="1"/>
</dbReference>
<feature type="transmembrane region" description="Helical" evidence="6">
    <location>
        <begin position="33"/>
        <end position="55"/>
    </location>
</feature>
<dbReference type="AlphaFoldDB" id="A0A1L5P8F6"/>
<keyword evidence="8" id="KW-0547">Nucleotide-binding</keyword>
<proteinExistence type="predicted"/>
<dbReference type="Pfam" id="PF06472">
    <property type="entry name" value="ABC_membrane_2"/>
    <property type="match status" value="1"/>
</dbReference>
<accession>A0A1L5P8F6</accession>
<feature type="transmembrane region" description="Helical" evidence="6">
    <location>
        <begin position="75"/>
        <end position="94"/>
    </location>
</feature>
<evidence type="ECO:0000313" key="9">
    <source>
        <dbReference type="Proteomes" id="UP000185109"/>
    </source>
</evidence>
<feature type="transmembrane region" description="Helical" evidence="6">
    <location>
        <begin position="175"/>
        <end position="195"/>
    </location>
</feature>
<dbReference type="PANTHER" id="PTHR11384:SF59">
    <property type="entry name" value="LYSOSOMAL COBALAMIN TRANSPORTER ABCD4"/>
    <property type="match status" value="1"/>
</dbReference>
<keyword evidence="4 6" id="KW-1133">Transmembrane helix</keyword>
<comment type="subcellular location">
    <subcellularLocation>
        <location evidence="1">Cell membrane</location>
        <topology evidence="1">Multi-pass membrane protein</topology>
    </subcellularLocation>
</comment>
<evidence type="ECO:0000259" key="7">
    <source>
        <dbReference type="PROSITE" id="PS50929"/>
    </source>
</evidence>
<feature type="domain" description="ABC transmembrane type-1" evidence="7">
    <location>
        <begin position="36"/>
        <end position="319"/>
    </location>
</feature>
<dbReference type="PANTHER" id="PTHR11384">
    <property type="entry name" value="ATP-BINDING CASSETTE, SUB-FAMILY D MEMBER"/>
    <property type="match status" value="1"/>
</dbReference>
<feature type="transmembrane region" description="Helical" evidence="6">
    <location>
        <begin position="260"/>
        <end position="284"/>
    </location>
</feature>
<dbReference type="Gene3D" id="3.40.50.300">
    <property type="entry name" value="P-loop containing nucleotide triphosphate hydrolases"/>
    <property type="match status" value="1"/>
</dbReference>
<keyword evidence="8" id="KW-0067">ATP-binding</keyword>
<sequence>MDTQQIPFKVTAARFVRAVRIFMTSEVGRQARMMFAGLVALFLALSSLNVVNSYVGRNFMTAIANREMAEFIRQAIFYIGVFAAFTVVAVVARFTEERLALLWREFLTRRAINLYLTDGTYYHLGVSGQLTYPDQRIAEDMRAFTVTTLSFILMVLNSGLTIVAFSGVLWSISPLLFVVAIMYAACGSYLTIALGRPLIKLNYDQLDKEASFRSGLIQVRENAESIMLARYEEPQALRLSQRLEEVVANFRKITAINRNVGFFTTGYNWLIQIIPALLIAPAYMRGDIDFGVITQSGAAFAMLVGAFSLIITQFQSLSSFAAVVARLSSLMEAIEQAQRSVRSGIEIVEEEGRLAYEQLTLLSSADGHPLVKELSISIPAGTRVLITGPAEAARVALFRATAGVSFNGSGRIVHPGSGEILFLPQRPYLPASTLRQILVRNERADEIPDEHIIQLLRELNLGQIVEQAGGLHVEKDWEMLLSLEAQQLLALVNIHLAAPRFAFLDRIDTTLGPERFHKIMRMLSENSITVINNAETVALRDCHDAVLEFGEDGGWTWTAKGA</sequence>
<evidence type="ECO:0000256" key="5">
    <source>
        <dbReference type="ARBA" id="ARBA00023136"/>
    </source>
</evidence>
<evidence type="ECO:0000256" key="3">
    <source>
        <dbReference type="ARBA" id="ARBA00022692"/>
    </source>
</evidence>
<gene>
    <name evidence="8" type="ORF">AM571_CH03635</name>
</gene>
<evidence type="ECO:0000313" key="8">
    <source>
        <dbReference type="EMBL" id="APO76426.1"/>
    </source>
</evidence>
<feature type="transmembrane region" description="Helical" evidence="6">
    <location>
        <begin position="143"/>
        <end position="169"/>
    </location>
</feature>
<evidence type="ECO:0000256" key="2">
    <source>
        <dbReference type="ARBA" id="ARBA00022448"/>
    </source>
</evidence>
<dbReference type="InterPro" id="IPR036640">
    <property type="entry name" value="ABC1_TM_sf"/>
</dbReference>
<evidence type="ECO:0000256" key="1">
    <source>
        <dbReference type="ARBA" id="ARBA00004651"/>
    </source>
</evidence>
<organism evidence="8 9">
    <name type="scientific">Rhizobium etli 8C-3</name>
    <dbReference type="NCBI Taxonomy" id="538025"/>
    <lineage>
        <taxon>Bacteria</taxon>
        <taxon>Pseudomonadati</taxon>
        <taxon>Pseudomonadota</taxon>
        <taxon>Alphaproteobacteria</taxon>
        <taxon>Hyphomicrobiales</taxon>
        <taxon>Rhizobiaceae</taxon>
        <taxon>Rhizobium/Agrobacterium group</taxon>
        <taxon>Rhizobium</taxon>
    </lineage>
</organism>
<dbReference type="GO" id="GO:0005524">
    <property type="term" value="F:ATP binding"/>
    <property type="evidence" value="ECO:0007669"/>
    <property type="project" value="UniProtKB-KW"/>
</dbReference>
<dbReference type="PROSITE" id="PS50929">
    <property type="entry name" value="ABC_TM1F"/>
    <property type="match status" value="1"/>
</dbReference>
<dbReference type="InterPro" id="IPR050835">
    <property type="entry name" value="ABC_transporter_sub-D"/>
</dbReference>
<protein>
    <submittedName>
        <fullName evidence="8">ABC transporter ATP-binding/permease protein</fullName>
    </submittedName>
</protein>
<dbReference type="InterPro" id="IPR011527">
    <property type="entry name" value="ABC1_TM_dom"/>
</dbReference>
<dbReference type="GO" id="GO:0140359">
    <property type="term" value="F:ABC-type transporter activity"/>
    <property type="evidence" value="ECO:0007669"/>
    <property type="project" value="InterPro"/>
</dbReference>
<evidence type="ECO:0000256" key="4">
    <source>
        <dbReference type="ARBA" id="ARBA00022989"/>
    </source>
</evidence>
<keyword evidence="3 6" id="KW-0812">Transmembrane</keyword>